<dbReference type="GO" id="GO:0005184">
    <property type="term" value="F:neuropeptide hormone activity"/>
    <property type="evidence" value="ECO:0007669"/>
    <property type="project" value="TreeGrafter"/>
</dbReference>
<dbReference type="PANTHER" id="PTHR16866">
    <property type="entry name" value="GASTRIN-RELEASING PEPTIDE"/>
    <property type="match status" value="1"/>
</dbReference>
<evidence type="ECO:0000256" key="8">
    <source>
        <dbReference type="ARBA" id="ARBA00022815"/>
    </source>
</evidence>
<keyword evidence="8" id="KW-0027">Amidation</keyword>
<evidence type="ECO:0000256" key="4">
    <source>
        <dbReference type="ARBA" id="ARBA00016270"/>
    </source>
</evidence>
<feature type="chain" id="PRO_5025416059" description="Gastrin-releasing peptide" evidence="10">
    <location>
        <begin position="37"/>
        <end position="156"/>
    </location>
</feature>
<comment type="similarity">
    <text evidence="3">Belongs to the bombesin/neuromedin-B/ranatensin family.</text>
</comment>
<evidence type="ECO:0000313" key="12">
    <source>
        <dbReference type="Proteomes" id="UP000005226"/>
    </source>
</evidence>
<feature type="signal peptide" evidence="10">
    <location>
        <begin position="1"/>
        <end position="36"/>
    </location>
</feature>
<dbReference type="Ensembl" id="ENSTRUT00000057870.2">
    <property type="protein sequence ID" value="ENSTRUP00000052302.2"/>
    <property type="gene ID" value="ENSTRUG00000023822.2"/>
</dbReference>
<dbReference type="GO" id="GO:0007218">
    <property type="term" value="P:neuropeptide signaling pathway"/>
    <property type="evidence" value="ECO:0007669"/>
    <property type="project" value="InterPro"/>
</dbReference>
<dbReference type="PANTHER" id="PTHR16866:SF2">
    <property type="entry name" value="GASTRIN-RELEASING PEPTIDE"/>
    <property type="match status" value="1"/>
</dbReference>
<proteinExistence type="inferred from homology"/>
<evidence type="ECO:0000256" key="1">
    <source>
        <dbReference type="ARBA" id="ARBA00004263"/>
    </source>
</evidence>
<evidence type="ECO:0000313" key="11">
    <source>
        <dbReference type="Ensembl" id="ENSTRUP00000052302.2"/>
    </source>
</evidence>
<protein>
    <recommendedName>
        <fullName evidence="4">Gastrin-releasing peptide</fullName>
    </recommendedName>
</protein>
<reference evidence="11" key="3">
    <citation type="submission" date="2025-09" db="UniProtKB">
        <authorList>
            <consortium name="Ensembl"/>
        </authorList>
    </citation>
    <scope>IDENTIFICATION</scope>
</reference>
<reference evidence="11" key="2">
    <citation type="submission" date="2025-08" db="UniProtKB">
        <authorList>
            <consortium name="Ensembl"/>
        </authorList>
    </citation>
    <scope>IDENTIFICATION</scope>
</reference>
<name>A0A3B5K8Q0_TAKRU</name>
<dbReference type="STRING" id="31033.ENSTRUP00000052302"/>
<keyword evidence="6" id="KW-0165">Cleavage on pair of basic residues</keyword>
<sequence>MGGVCACFSRSCRPLWPLFIILAALPLLLDCSETSAAVVGKMYPRGNHWAVGKRSCLHAVWSAGGTFSTRDFRIINTLYAIIYIPGHLMGKKSLPVVQETNSDYITSSETARVTEMDRYQGLLEALMLPKNPQRDKKPKTAENLLAEEAKYLREVG</sequence>
<dbReference type="InterPro" id="IPR000874">
    <property type="entry name" value="Bombesin"/>
</dbReference>
<evidence type="ECO:0000256" key="7">
    <source>
        <dbReference type="ARBA" id="ARBA00022729"/>
    </source>
</evidence>
<dbReference type="Proteomes" id="UP000005226">
    <property type="component" value="Chromosome 6"/>
</dbReference>
<dbReference type="GO" id="GO:0031410">
    <property type="term" value="C:cytoplasmic vesicle"/>
    <property type="evidence" value="ECO:0007669"/>
    <property type="project" value="UniProtKB-SubCell"/>
</dbReference>
<evidence type="ECO:0000256" key="10">
    <source>
        <dbReference type="SAM" id="SignalP"/>
    </source>
</evidence>
<keyword evidence="12" id="KW-1185">Reference proteome</keyword>
<evidence type="ECO:0000256" key="3">
    <source>
        <dbReference type="ARBA" id="ARBA00010012"/>
    </source>
</evidence>
<evidence type="ECO:0000256" key="9">
    <source>
        <dbReference type="ARBA" id="ARBA00023329"/>
    </source>
</evidence>
<keyword evidence="7 10" id="KW-0732">Signal</keyword>
<keyword evidence="9" id="KW-0968">Cytoplasmic vesicle</keyword>
<evidence type="ECO:0000256" key="5">
    <source>
        <dbReference type="ARBA" id="ARBA00022525"/>
    </source>
</evidence>
<comment type="subcellular location">
    <subcellularLocation>
        <location evidence="1">Cytoplasmic vesicle</location>
        <location evidence="1">Secretory vesicle lumen</location>
    </subcellularLocation>
    <subcellularLocation>
        <location evidence="2">Secreted</location>
    </subcellularLocation>
</comment>
<dbReference type="AlphaFoldDB" id="A0A3B5K8Q0"/>
<dbReference type="GO" id="GO:0005615">
    <property type="term" value="C:extracellular space"/>
    <property type="evidence" value="ECO:0007669"/>
    <property type="project" value="TreeGrafter"/>
</dbReference>
<keyword evidence="5" id="KW-0964">Secreted</keyword>
<dbReference type="InParanoid" id="A0A3B5K8Q0"/>
<reference evidence="11 12" key="1">
    <citation type="journal article" date="2011" name="Genome Biol. Evol.">
        <title>Integration of the genetic map and genome assembly of fugu facilitates insights into distinct features of genome evolution in teleosts and mammals.</title>
        <authorList>
            <person name="Kai W."/>
            <person name="Kikuchi K."/>
            <person name="Tohari S."/>
            <person name="Chew A.K."/>
            <person name="Tay A."/>
            <person name="Fujiwara A."/>
            <person name="Hosoya S."/>
            <person name="Suetake H."/>
            <person name="Naruse K."/>
            <person name="Brenner S."/>
            <person name="Suzuki Y."/>
            <person name="Venkatesh B."/>
        </authorList>
    </citation>
    <scope>NUCLEOTIDE SEQUENCE [LARGE SCALE GENOMIC DNA]</scope>
</reference>
<evidence type="ECO:0000256" key="6">
    <source>
        <dbReference type="ARBA" id="ARBA00022685"/>
    </source>
</evidence>
<organism evidence="11 12">
    <name type="scientific">Takifugu rubripes</name>
    <name type="common">Japanese pufferfish</name>
    <name type="synonym">Fugu rubripes</name>
    <dbReference type="NCBI Taxonomy" id="31033"/>
    <lineage>
        <taxon>Eukaryota</taxon>
        <taxon>Metazoa</taxon>
        <taxon>Chordata</taxon>
        <taxon>Craniata</taxon>
        <taxon>Vertebrata</taxon>
        <taxon>Euteleostomi</taxon>
        <taxon>Actinopterygii</taxon>
        <taxon>Neopterygii</taxon>
        <taxon>Teleostei</taxon>
        <taxon>Neoteleostei</taxon>
        <taxon>Acanthomorphata</taxon>
        <taxon>Eupercaria</taxon>
        <taxon>Tetraodontiformes</taxon>
        <taxon>Tetradontoidea</taxon>
        <taxon>Tetraodontidae</taxon>
        <taxon>Takifugu</taxon>
    </lineage>
</organism>
<accession>A0A3B5K8Q0</accession>
<dbReference type="GeneTree" id="ENSGT00650000094838"/>
<evidence type="ECO:0000256" key="2">
    <source>
        <dbReference type="ARBA" id="ARBA00004613"/>
    </source>
</evidence>